<name>A0ABD2YAE6_9GENT</name>
<comment type="caution">
    <text evidence="12">The sequence shown here is derived from an EMBL/GenBank/DDBJ whole genome shotgun (WGS) entry which is preliminary data.</text>
</comment>
<evidence type="ECO:0000256" key="7">
    <source>
        <dbReference type="ARBA" id="ARBA00022840"/>
    </source>
</evidence>
<protein>
    <recommendedName>
        <fullName evidence="1">non-specific serine/threonine protein kinase</fullName>
        <ecNumber evidence="1">2.7.11.1</ecNumber>
    </recommendedName>
</protein>
<evidence type="ECO:0000256" key="8">
    <source>
        <dbReference type="ARBA" id="ARBA00047899"/>
    </source>
</evidence>
<dbReference type="PANTHER" id="PTHR47976:SF30">
    <property type="entry name" value="RECEPTOR-LIKE SERINE_THREONINE-PROTEIN KINASE"/>
    <property type="match status" value="1"/>
</dbReference>
<evidence type="ECO:0000256" key="6">
    <source>
        <dbReference type="ARBA" id="ARBA00022777"/>
    </source>
</evidence>
<dbReference type="EC" id="2.7.11.1" evidence="1"/>
<dbReference type="EMBL" id="JBJUIK010000015">
    <property type="protein sequence ID" value="KAL3502832.1"/>
    <property type="molecule type" value="Genomic_DNA"/>
</dbReference>
<dbReference type="InterPro" id="IPR008271">
    <property type="entry name" value="Ser/Thr_kinase_AS"/>
</dbReference>
<dbReference type="InterPro" id="IPR011009">
    <property type="entry name" value="Kinase-like_dom_sf"/>
</dbReference>
<evidence type="ECO:0000256" key="9">
    <source>
        <dbReference type="ARBA" id="ARBA00048679"/>
    </source>
</evidence>
<evidence type="ECO:0000256" key="4">
    <source>
        <dbReference type="ARBA" id="ARBA00022729"/>
    </source>
</evidence>
<evidence type="ECO:0000313" key="13">
    <source>
        <dbReference type="Proteomes" id="UP001630127"/>
    </source>
</evidence>
<evidence type="ECO:0000256" key="5">
    <source>
        <dbReference type="ARBA" id="ARBA00022741"/>
    </source>
</evidence>
<keyword evidence="10" id="KW-1133">Transmembrane helix</keyword>
<dbReference type="PROSITE" id="PS00108">
    <property type="entry name" value="PROTEIN_KINASE_ST"/>
    <property type="match status" value="1"/>
</dbReference>
<evidence type="ECO:0000256" key="3">
    <source>
        <dbReference type="ARBA" id="ARBA00022679"/>
    </source>
</evidence>
<dbReference type="GO" id="GO:0005524">
    <property type="term" value="F:ATP binding"/>
    <property type="evidence" value="ECO:0007669"/>
    <property type="project" value="UniProtKB-KW"/>
</dbReference>
<dbReference type="SMART" id="SM00220">
    <property type="entry name" value="S_TKc"/>
    <property type="match status" value="1"/>
</dbReference>
<keyword evidence="4" id="KW-0732">Signal</keyword>
<evidence type="ECO:0000256" key="2">
    <source>
        <dbReference type="ARBA" id="ARBA00022527"/>
    </source>
</evidence>
<keyword evidence="10" id="KW-0472">Membrane</keyword>
<dbReference type="Pfam" id="PF00069">
    <property type="entry name" value="Pkinase"/>
    <property type="match status" value="1"/>
</dbReference>
<dbReference type="InterPro" id="IPR051343">
    <property type="entry name" value="G-type_lectin_kinases/EP1-like"/>
</dbReference>
<dbReference type="PANTHER" id="PTHR47976">
    <property type="entry name" value="G-TYPE LECTIN S-RECEPTOR-LIKE SERINE/THREONINE-PROTEIN KINASE SD2-5"/>
    <property type="match status" value="1"/>
</dbReference>
<dbReference type="GO" id="GO:0004674">
    <property type="term" value="F:protein serine/threonine kinase activity"/>
    <property type="evidence" value="ECO:0007669"/>
    <property type="project" value="UniProtKB-KW"/>
</dbReference>
<keyword evidence="5" id="KW-0547">Nucleotide-binding</keyword>
<evidence type="ECO:0000256" key="10">
    <source>
        <dbReference type="SAM" id="Phobius"/>
    </source>
</evidence>
<dbReference type="SUPFAM" id="SSF56112">
    <property type="entry name" value="Protein kinase-like (PK-like)"/>
    <property type="match status" value="1"/>
</dbReference>
<keyword evidence="10" id="KW-0812">Transmembrane</keyword>
<accession>A0ABD2YAE6</accession>
<dbReference type="Proteomes" id="UP001630127">
    <property type="component" value="Unassembled WGS sequence"/>
</dbReference>
<feature type="transmembrane region" description="Helical" evidence="10">
    <location>
        <begin position="56"/>
        <end position="80"/>
    </location>
</feature>
<evidence type="ECO:0000313" key="12">
    <source>
        <dbReference type="EMBL" id="KAL3502832.1"/>
    </source>
</evidence>
<dbReference type="PROSITE" id="PS50011">
    <property type="entry name" value="PROTEIN_KINASE_DOM"/>
    <property type="match status" value="1"/>
</dbReference>
<keyword evidence="3" id="KW-0808">Transferase</keyword>
<dbReference type="AlphaFoldDB" id="A0ABD2YAE6"/>
<keyword evidence="13" id="KW-1185">Reference proteome</keyword>
<keyword evidence="2" id="KW-0723">Serine/threonine-protein kinase</keyword>
<keyword evidence="7" id="KW-0067">ATP-binding</keyword>
<dbReference type="Gene3D" id="1.10.510.10">
    <property type="entry name" value="Transferase(Phosphotransferase) domain 1"/>
    <property type="match status" value="1"/>
</dbReference>
<gene>
    <name evidence="12" type="ORF">ACH5RR_037281</name>
</gene>
<sequence>MLNNLMGGVACYSMKYLRDDEEFYNTASIFVKVQNASIGKNALVNSPKSKSKPFRVILGSSGGAVFCFLLIVGACFILFIKFIKVKEIEEKVIRLLVYEFMPNGSLDKWIFCRKKDDTLGWLPRKGIILDVAKGLAYLHEECRQKIVHLDIKPQNILLNENFEGKSSDFGLSKLIDKDQNQVVTTMTGTLGYMAPEWLSSVITEKVDVYSFGVMVLEILCRRKNLDRSSPEEDAHLLGLIKRNAENGDFRKRPSISHVIKALEGTMEFECNLDYDFTSPPVTRIIEGNGDDAVATPMLPSFLSGPR</sequence>
<proteinExistence type="predicted"/>
<evidence type="ECO:0000259" key="11">
    <source>
        <dbReference type="PROSITE" id="PS50011"/>
    </source>
</evidence>
<organism evidence="12 13">
    <name type="scientific">Cinchona calisaya</name>
    <dbReference type="NCBI Taxonomy" id="153742"/>
    <lineage>
        <taxon>Eukaryota</taxon>
        <taxon>Viridiplantae</taxon>
        <taxon>Streptophyta</taxon>
        <taxon>Embryophyta</taxon>
        <taxon>Tracheophyta</taxon>
        <taxon>Spermatophyta</taxon>
        <taxon>Magnoliopsida</taxon>
        <taxon>eudicotyledons</taxon>
        <taxon>Gunneridae</taxon>
        <taxon>Pentapetalae</taxon>
        <taxon>asterids</taxon>
        <taxon>lamiids</taxon>
        <taxon>Gentianales</taxon>
        <taxon>Rubiaceae</taxon>
        <taxon>Cinchonoideae</taxon>
        <taxon>Cinchoneae</taxon>
        <taxon>Cinchona</taxon>
    </lineage>
</organism>
<reference evidence="12 13" key="1">
    <citation type="submission" date="2024-11" db="EMBL/GenBank/DDBJ databases">
        <title>A near-complete genome assembly of Cinchona calisaya.</title>
        <authorList>
            <person name="Lian D.C."/>
            <person name="Zhao X.W."/>
            <person name="Wei L."/>
        </authorList>
    </citation>
    <scope>NUCLEOTIDE SEQUENCE [LARGE SCALE GENOMIC DNA]</scope>
    <source>
        <tissue evidence="12">Nenye</tissue>
    </source>
</reference>
<keyword evidence="6" id="KW-0418">Kinase</keyword>
<dbReference type="InterPro" id="IPR000719">
    <property type="entry name" value="Prot_kinase_dom"/>
</dbReference>
<feature type="domain" description="Protein kinase" evidence="11">
    <location>
        <begin position="1"/>
        <end position="306"/>
    </location>
</feature>
<comment type="catalytic activity">
    <reaction evidence="8">
        <text>L-threonyl-[protein] + ATP = O-phospho-L-threonyl-[protein] + ADP + H(+)</text>
        <dbReference type="Rhea" id="RHEA:46608"/>
        <dbReference type="Rhea" id="RHEA-COMP:11060"/>
        <dbReference type="Rhea" id="RHEA-COMP:11605"/>
        <dbReference type="ChEBI" id="CHEBI:15378"/>
        <dbReference type="ChEBI" id="CHEBI:30013"/>
        <dbReference type="ChEBI" id="CHEBI:30616"/>
        <dbReference type="ChEBI" id="CHEBI:61977"/>
        <dbReference type="ChEBI" id="CHEBI:456216"/>
        <dbReference type="EC" id="2.7.11.1"/>
    </reaction>
</comment>
<comment type="catalytic activity">
    <reaction evidence="9">
        <text>L-seryl-[protein] + ATP = O-phospho-L-seryl-[protein] + ADP + H(+)</text>
        <dbReference type="Rhea" id="RHEA:17989"/>
        <dbReference type="Rhea" id="RHEA-COMP:9863"/>
        <dbReference type="Rhea" id="RHEA-COMP:11604"/>
        <dbReference type="ChEBI" id="CHEBI:15378"/>
        <dbReference type="ChEBI" id="CHEBI:29999"/>
        <dbReference type="ChEBI" id="CHEBI:30616"/>
        <dbReference type="ChEBI" id="CHEBI:83421"/>
        <dbReference type="ChEBI" id="CHEBI:456216"/>
        <dbReference type="EC" id="2.7.11.1"/>
    </reaction>
</comment>
<dbReference type="FunFam" id="1.10.510.10:FF:001023">
    <property type="entry name" value="Os07g0541700 protein"/>
    <property type="match status" value="1"/>
</dbReference>
<evidence type="ECO:0000256" key="1">
    <source>
        <dbReference type="ARBA" id="ARBA00012513"/>
    </source>
</evidence>